<protein>
    <submittedName>
        <fullName evidence="2">Uncharacterized protein</fullName>
    </submittedName>
</protein>
<dbReference type="RefSeq" id="WP_203719193.1">
    <property type="nucleotide sequence ID" value="NZ_BONE01000136.1"/>
</dbReference>
<dbReference type="Proteomes" id="UP000604117">
    <property type="component" value="Unassembled WGS sequence"/>
</dbReference>
<proteinExistence type="predicted"/>
<keyword evidence="3" id="KW-1185">Reference proteome</keyword>
<organism evidence="2 3">
    <name type="scientific">Asanoa siamensis</name>
    <dbReference type="NCBI Taxonomy" id="926357"/>
    <lineage>
        <taxon>Bacteria</taxon>
        <taxon>Bacillati</taxon>
        <taxon>Actinomycetota</taxon>
        <taxon>Actinomycetes</taxon>
        <taxon>Micromonosporales</taxon>
        <taxon>Micromonosporaceae</taxon>
        <taxon>Asanoa</taxon>
    </lineage>
</organism>
<comment type="caution">
    <text evidence="2">The sequence shown here is derived from an EMBL/GenBank/DDBJ whole genome shotgun (WGS) entry which is preliminary data.</text>
</comment>
<name>A0ABQ4D493_9ACTN</name>
<evidence type="ECO:0000313" key="3">
    <source>
        <dbReference type="Proteomes" id="UP000604117"/>
    </source>
</evidence>
<evidence type="ECO:0000313" key="2">
    <source>
        <dbReference type="EMBL" id="GIF78365.1"/>
    </source>
</evidence>
<accession>A0ABQ4D493</accession>
<evidence type="ECO:0000256" key="1">
    <source>
        <dbReference type="SAM" id="MobiDB-lite"/>
    </source>
</evidence>
<feature type="compositionally biased region" description="Basic and acidic residues" evidence="1">
    <location>
        <begin position="34"/>
        <end position="53"/>
    </location>
</feature>
<sequence length="124" mass="13428">MKSLVESAEMVGLAEKVGADKFRFLPDRSAASLDPHERIDTPHIPHQPADRGHARPTPPEQPQKMPVLRQSLPIAGGEILLQVTMEGALPPAAFIQVGKVMEELQKLVEILPSSAEVVDGDLPD</sequence>
<gene>
    <name evidence="2" type="ORF">Asi02nite_78830</name>
</gene>
<reference evidence="2 3" key="1">
    <citation type="submission" date="2021-01" db="EMBL/GenBank/DDBJ databases">
        <title>Whole genome shotgun sequence of Asanoa siamensis NBRC 107932.</title>
        <authorList>
            <person name="Komaki H."/>
            <person name="Tamura T."/>
        </authorList>
    </citation>
    <scope>NUCLEOTIDE SEQUENCE [LARGE SCALE GENOMIC DNA]</scope>
    <source>
        <strain evidence="2 3">NBRC 107932</strain>
    </source>
</reference>
<dbReference type="EMBL" id="BONE01000136">
    <property type="protein sequence ID" value="GIF78365.1"/>
    <property type="molecule type" value="Genomic_DNA"/>
</dbReference>
<feature type="region of interest" description="Disordered" evidence="1">
    <location>
        <begin position="31"/>
        <end position="64"/>
    </location>
</feature>